<evidence type="ECO:0000256" key="15">
    <source>
        <dbReference type="PROSITE-ProRule" id="PRU00339"/>
    </source>
</evidence>
<evidence type="ECO:0000256" key="16">
    <source>
        <dbReference type="SAM" id="Coils"/>
    </source>
</evidence>
<evidence type="ECO:0000256" key="1">
    <source>
        <dbReference type="ARBA" id="ARBA00004123"/>
    </source>
</evidence>
<dbReference type="Proteomes" id="UP000005447">
    <property type="component" value="Unassembled WGS sequence"/>
</dbReference>
<name>H0VJ90_CAVPO</name>
<keyword evidence="13 16" id="KW-0175">Coiled coil</keyword>
<dbReference type="GO" id="GO:0034080">
    <property type="term" value="P:CENP-A containing chromatin assembly"/>
    <property type="evidence" value="ECO:0007669"/>
    <property type="project" value="TreeGrafter"/>
</dbReference>
<dbReference type="AlphaFoldDB" id="H0VJ90"/>
<keyword evidence="12" id="KW-0007">Acetylation</keyword>
<comment type="similarity">
    <text evidence="3">Belongs to the NASP family.</text>
</comment>
<feature type="repeat" description="TPR" evidence="15">
    <location>
        <begin position="180"/>
        <end position="213"/>
    </location>
</feature>
<dbReference type="Bgee" id="ENSCPOG00000011470">
    <property type="expression patterns" value="Expressed in ovary and 13 other cell types or tissues"/>
</dbReference>
<evidence type="ECO:0000256" key="7">
    <source>
        <dbReference type="ARBA" id="ARBA00022553"/>
    </source>
</evidence>
<dbReference type="SMART" id="SM00028">
    <property type="entry name" value="TPR"/>
    <property type="match status" value="3"/>
</dbReference>
<dbReference type="Gene3D" id="1.25.40.10">
    <property type="entry name" value="Tetratricopeptide repeat domain"/>
    <property type="match status" value="1"/>
</dbReference>
<evidence type="ECO:0000256" key="9">
    <source>
        <dbReference type="ARBA" id="ARBA00022737"/>
    </source>
</evidence>
<dbReference type="GO" id="GO:0006260">
    <property type="term" value="P:DNA replication"/>
    <property type="evidence" value="ECO:0007669"/>
    <property type="project" value="UniProtKB-KW"/>
</dbReference>
<dbReference type="EMBL" id="AAKN02053613">
    <property type="status" value="NOT_ANNOTATED_CDS"/>
    <property type="molecule type" value="Genomic_DNA"/>
</dbReference>
<dbReference type="GO" id="GO:0005654">
    <property type="term" value="C:nucleoplasm"/>
    <property type="evidence" value="ECO:0007669"/>
    <property type="project" value="TreeGrafter"/>
</dbReference>
<dbReference type="Ensembl" id="ENSCPOT00000011576.3">
    <property type="protein sequence ID" value="ENSCPOP00000010312.3"/>
    <property type="gene ID" value="ENSCPOG00000011470.4"/>
</dbReference>
<dbReference type="Pfam" id="PF13424">
    <property type="entry name" value="TPR_12"/>
    <property type="match status" value="1"/>
</dbReference>
<evidence type="ECO:0000256" key="11">
    <source>
        <dbReference type="ARBA" id="ARBA00022843"/>
    </source>
</evidence>
<keyword evidence="11" id="KW-0832">Ubl conjugation</keyword>
<dbReference type="VEuPathDB" id="HostDB:ENSCPOG00000011470"/>
<evidence type="ECO:0000313" key="19">
    <source>
        <dbReference type="Proteomes" id="UP000005447"/>
    </source>
</evidence>
<protein>
    <recommendedName>
        <fullName evidence="4">Nuclear autoantigenic sperm protein</fullName>
    </recommendedName>
</protein>
<feature type="compositionally biased region" description="Acidic residues" evidence="17">
    <location>
        <begin position="99"/>
        <end position="123"/>
    </location>
</feature>
<dbReference type="FunFam" id="1.25.40.10:FF:000087">
    <property type="entry name" value="Nuclear autoantigenic sperm protein (Histone-binding)"/>
    <property type="match status" value="1"/>
</dbReference>
<evidence type="ECO:0000256" key="13">
    <source>
        <dbReference type="ARBA" id="ARBA00023054"/>
    </source>
</evidence>
<evidence type="ECO:0000256" key="14">
    <source>
        <dbReference type="ARBA" id="ARBA00023242"/>
    </source>
</evidence>
<dbReference type="FunCoup" id="H0VJ90">
    <property type="interactions" value="3802"/>
</dbReference>
<dbReference type="InterPro" id="IPR051730">
    <property type="entry name" value="NASP-like"/>
</dbReference>
<evidence type="ECO:0000256" key="6">
    <source>
        <dbReference type="ARBA" id="ARBA00022499"/>
    </source>
</evidence>
<dbReference type="PROSITE" id="PS50005">
    <property type="entry name" value="TPR"/>
    <property type="match status" value="2"/>
</dbReference>
<dbReference type="HOGENOM" id="CLU_010162_0_0_1"/>
<proteinExistence type="inferred from homology"/>
<gene>
    <name evidence="18" type="primary">Nasp</name>
</gene>
<dbReference type="EMBL" id="AAKN02053612">
    <property type="status" value="NOT_ANNOTATED_CDS"/>
    <property type="molecule type" value="Genomic_DNA"/>
</dbReference>
<keyword evidence="6" id="KW-1017">Isopeptide bond</keyword>
<evidence type="ECO:0000256" key="4">
    <source>
        <dbReference type="ARBA" id="ARBA00021576"/>
    </source>
</evidence>
<dbReference type="OMA" id="IDDIDAC"/>
<dbReference type="PANTHER" id="PTHR15081">
    <property type="entry name" value="NUCLEAR AUTOANTIGENIC SPERM PROTEIN NASP -RELATED"/>
    <property type="match status" value="1"/>
</dbReference>
<reference evidence="18" key="2">
    <citation type="submission" date="2025-08" db="UniProtKB">
        <authorList>
            <consortium name="Ensembl"/>
        </authorList>
    </citation>
    <scope>IDENTIFICATION</scope>
    <source>
        <strain evidence="18">2N</strain>
    </source>
</reference>
<keyword evidence="10 15" id="KW-0802">TPR repeat</keyword>
<reference evidence="19" key="1">
    <citation type="journal article" date="2011" name="Nature">
        <title>A high-resolution map of human evolutionary constraint using 29 mammals.</title>
        <authorList>
            <person name="Lindblad-Toh K."/>
            <person name="Garber M."/>
            <person name="Zuk O."/>
            <person name="Lin M.F."/>
            <person name="Parker B.J."/>
            <person name="Washietl S."/>
            <person name="Kheradpour P."/>
            <person name="Ernst J."/>
            <person name="Jordan G."/>
            <person name="Mauceli E."/>
            <person name="Ward L.D."/>
            <person name="Lowe C.B."/>
            <person name="Holloway A.K."/>
            <person name="Clamp M."/>
            <person name="Gnerre S."/>
            <person name="Alfoldi J."/>
            <person name="Beal K."/>
            <person name="Chang J."/>
            <person name="Clawson H."/>
            <person name="Cuff J."/>
            <person name="Di Palma F."/>
            <person name="Fitzgerald S."/>
            <person name="Flicek P."/>
            <person name="Guttman M."/>
            <person name="Hubisz M.J."/>
            <person name="Jaffe D.B."/>
            <person name="Jungreis I."/>
            <person name="Kent W.J."/>
            <person name="Kostka D."/>
            <person name="Lara M."/>
            <person name="Martins A.L."/>
            <person name="Massingham T."/>
            <person name="Moltke I."/>
            <person name="Raney B.J."/>
            <person name="Rasmussen M.D."/>
            <person name="Robinson J."/>
            <person name="Stark A."/>
            <person name="Vilella A.J."/>
            <person name="Wen J."/>
            <person name="Xie X."/>
            <person name="Zody M.C."/>
            <person name="Baldwin J."/>
            <person name="Bloom T."/>
            <person name="Chin C.W."/>
            <person name="Heiman D."/>
            <person name="Nicol R."/>
            <person name="Nusbaum C."/>
            <person name="Young S."/>
            <person name="Wilkinson J."/>
            <person name="Worley K.C."/>
            <person name="Kovar C.L."/>
            <person name="Muzny D.M."/>
            <person name="Gibbs R.A."/>
            <person name="Cree A."/>
            <person name="Dihn H.H."/>
            <person name="Fowler G."/>
            <person name="Jhangiani S."/>
            <person name="Joshi V."/>
            <person name="Lee S."/>
            <person name="Lewis L.R."/>
            <person name="Nazareth L.V."/>
            <person name="Okwuonu G."/>
            <person name="Santibanez J."/>
            <person name="Warren W.C."/>
            <person name="Mardis E.R."/>
            <person name="Weinstock G.M."/>
            <person name="Wilson R.K."/>
            <person name="Delehaunty K."/>
            <person name="Dooling D."/>
            <person name="Fronik C."/>
            <person name="Fulton L."/>
            <person name="Fulton B."/>
            <person name="Graves T."/>
            <person name="Minx P."/>
            <person name="Sodergren E."/>
            <person name="Birney E."/>
            <person name="Margulies E.H."/>
            <person name="Herrero J."/>
            <person name="Green E.D."/>
            <person name="Haussler D."/>
            <person name="Siepel A."/>
            <person name="Goldman N."/>
            <person name="Pollard K.S."/>
            <person name="Pedersen J.S."/>
            <person name="Lander E.S."/>
            <person name="Kellis M."/>
        </authorList>
    </citation>
    <scope>NUCLEOTIDE SEQUENCE [LARGE SCALE GENOMIC DNA]</scope>
    <source>
        <strain evidence="19">2N</strain>
    </source>
</reference>
<evidence type="ECO:0000256" key="17">
    <source>
        <dbReference type="SAM" id="MobiDB-lite"/>
    </source>
</evidence>
<sequence>IEDAPAPSTSSDKVESLDVDNEAKKLLGLGQKHLVMGDIPAAVNAFQEAASLLGKKYGETANECGEAFFFYGKSLLELARMENGVLGNALEGVHVEEGEKADDESVVENNNIDETEGSEEEDKENDKAEEIPNESILENKSLQESEEDDIGNLELAWDMLDLAKIIFKRQETKEAQLYAAQAHLKLGEVSVESENYIQAVEEFQACLTLQEQYLEAHDRLLAETHYQLGLAYGYNSQYDEAVAQFSKSIEVIEKRMAVLNEEMKEAEVSTEYEKEIEELKELLPEIREKIEDAKESQHSGNVAELALKATLVESSTSGFTSSGGGSSVSMIASRRTIDGASSSNCVTDISHLVRKKRKPEDESPRKDDAKKAKQEPEVNGGSGDTVPSANEVSESMEEEVEKQADSRASAEGTVEAGATVKTNAC</sequence>
<comment type="subcellular location">
    <subcellularLocation>
        <location evidence="2">Cytoplasm</location>
    </subcellularLocation>
    <subcellularLocation>
        <location evidence="1">Nucleus</location>
    </subcellularLocation>
</comment>
<evidence type="ECO:0000256" key="2">
    <source>
        <dbReference type="ARBA" id="ARBA00004496"/>
    </source>
</evidence>
<feature type="repeat" description="TPR" evidence="15">
    <location>
        <begin position="222"/>
        <end position="255"/>
    </location>
</feature>
<evidence type="ECO:0000256" key="5">
    <source>
        <dbReference type="ARBA" id="ARBA00022490"/>
    </source>
</evidence>
<dbReference type="STRING" id="10141.ENSCPOP00000010312"/>
<accession>H0VJ90</accession>
<evidence type="ECO:0000256" key="10">
    <source>
        <dbReference type="ARBA" id="ARBA00022803"/>
    </source>
</evidence>
<evidence type="ECO:0000313" key="18">
    <source>
        <dbReference type="Ensembl" id="ENSCPOP00000010312.3"/>
    </source>
</evidence>
<dbReference type="PANTHER" id="PTHR15081:SF1">
    <property type="entry name" value="NUCLEAR AUTOANTIGENIC SPERM PROTEIN"/>
    <property type="match status" value="1"/>
</dbReference>
<keyword evidence="5" id="KW-0963">Cytoplasm</keyword>
<evidence type="ECO:0000256" key="8">
    <source>
        <dbReference type="ARBA" id="ARBA00022705"/>
    </source>
</evidence>
<keyword evidence="9" id="KW-0677">Repeat</keyword>
<feature type="region of interest" description="Disordered" evidence="17">
    <location>
        <begin position="96"/>
        <end position="145"/>
    </location>
</feature>
<organism evidence="18 19">
    <name type="scientific">Cavia porcellus</name>
    <name type="common">Guinea pig</name>
    <dbReference type="NCBI Taxonomy" id="10141"/>
    <lineage>
        <taxon>Eukaryota</taxon>
        <taxon>Metazoa</taxon>
        <taxon>Chordata</taxon>
        <taxon>Craniata</taxon>
        <taxon>Vertebrata</taxon>
        <taxon>Euteleostomi</taxon>
        <taxon>Mammalia</taxon>
        <taxon>Eutheria</taxon>
        <taxon>Euarchontoglires</taxon>
        <taxon>Glires</taxon>
        <taxon>Rodentia</taxon>
        <taxon>Hystricomorpha</taxon>
        <taxon>Caviidae</taxon>
        <taxon>Cavia</taxon>
    </lineage>
</organism>
<keyword evidence="19" id="KW-1185">Reference proteome</keyword>
<dbReference type="SUPFAM" id="SSF48452">
    <property type="entry name" value="TPR-like"/>
    <property type="match status" value="1"/>
</dbReference>
<dbReference type="InParanoid" id="H0VJ90"/>
<dbReference type="InterPro" id="IPR019734">
    <property type="entry name" value="TPR_rpt"/>
</dbReference>
<dbReference type="GeneTree" id="ENSGT00390000016650"/>
<evidence type="ECO:0000256" key="3">
    <source>
        <dbReference type="ARBA" id="ARBA00008402"/>
    </source>
</evidence>
<reference evidence="18" key="3">
    <citation type="submission" date="2025-09" db="UniProtKB">
        <authorList>
            <consortium name="Ensembl"/>
        </authorList>
    </citation>
    <scope>IDENTIFICATION</scope>
    <source>
        <strain evidence="18">2N</strain>
    </source>
</reference>
<dbReference type="GO" id="GO:0006335">
    <property type="term" value="P:DNA replication-dependent chromatin assembly"/>
    <property type="evidence" value="ECO:0007669"/>
    <property type="project" value="TreeGrafter"/>
</dbReference>
<feature type="compositionally biased region" description="Basic and acidic residues" evidence="17">
    <location>
        <begin position="358"/>
        <end position="376"/>
    </location>
</feature>
<feature type="region of interest" description="Disordered" evidence="17">
    <location>
        <begin position="348"/>
        <end position="425"/>
    </location>
</feature>
<dbReference type="InterPro" id="IPR011990">
    <property type="entry name" value="TPR-like_helical_dom_sf"/>
</dbReference>
<evidence type="ECO:0000256" key="12">
    <source>
        <dbReference type="ARBA" id="ARBA00022990"/>
    </source>
</evidence>
<keyword evidence="14" id="KW-0539">Nucleus</keyword>
<keyword evidence="7" id="KW-0597">Phosphoprotein</keyword>
<feature type="coiled-coil region" evidence="16">
    <location>
        <begin position="242"/>
        <end position="296"/>
    </location>
</feature>
<keyword evidence="8" id="KW-0235">DNA replication</keyword>
<dbReference type="GO" id="GO:0005737">
    <property type="term" value="C:cytoplasm"/>
    <property type="evidence" value="ECO:0007669"/>
    <property type="project" value="UniProtKB-SubCell"/>
</dbReference>
<dbReference type="GO" id="GO:0042393">
    <property type="term" value="F:histone binding"/>
    <property type="evidence" value="ECO:0007669"/>
    <property type="project" value="TreeGrafter"/>
</dbReference>